<organism evidence="1 2">
    <name type="scientific">Edwardsiella piscicida</name>
    <dbReference type="NCBI Taxonomy" id="1263550"/>
    <lineage>
        <taxon>Bacteria</taxon>
        <taxon>Pseudomonadati</taxon>
        <taxon>Pseudomonadota</taxon>
        <taxon>Gammaproteobacteria</taxon>
        <taxon>Enterobacterales</taxon>
        <taxon>Hafniaceae</taxon>
        <taxon>Edwardsiella</taxon>
    </lineage>
</organism>
<reference evidence="1" key="1">
    <citation type="submission" date="2022-10" db="EMBL/GenBank/DDBJ databases">
        <title>Complete genome of Ep21-8.</title>
        <authorList>
            <person name="Kang Y.-R."/>
            <person name="Kim D.-H."/>
        </authorList>
    </citation>
    <scope>NUCLEOTIDE SEQUENCE</scope>
    <source>
        <strain evidence="1">Ep21-8</strain>
    </source>
</reference>
<dbReference type="InterPro" id="IPR011006">
    <property type="entry name" value="CheY-like_superfamily"/>
</dbReference>
<sequence>MTAVQDRFAHQSPPADTDRRVTLVMDCDRFFYDGLAQHIISDDRILHETRYAHLADAIATRRVDHVIAELYTHDDTPIDALLALMRVRAYRPSLRITVMTDITHPAVLAAVHSLGQVSLISKREPLPRLAEAYRHSLRQAHLSPRMKRKMQAQPEMAGMSFPEWKVVAIRSRGGDNYQVASYLGIHHKSVNYRQRCIMQKLAFASKPEFLRFLSAMSDNPVHAPRLQRHQQHVGMGAVDQCPRRAEQALDEAFAVVAADQ</sequence>
<gene>
    <name evidence="1" type="ORF">PWJ79_06530</name>
</gene>
<dbReference type="SUPFAM" id="SSF46894">
    <property type="entry name" value="C-terminal effector domain of the bipartite response regulators"/>
    <property type="match status" value="1"/>
</dbReference>
<dbReference type="GO" id="GO:0006355">
    <property type="term" value="P:regulation of DNA-templated transcription"/>
    <property type="evidence" value="ECO:0007669"/>
    <property type="project" value="InterPro"/>
</dbReference>
<dbReference type="Gene3D" id="3.40.50.2300">
    <property type="match status" value="1"/>
</dbReference>
<evidence type="ECO:0000313" key="1">
    <source>
        <dbReference type="EMBL" id="WDU92272.1"/>
    </source>
</evidence>
<dbReference type="SUPFAM" id="SSF52172">
    <property type="entry name" value="CheY-like"/>
    <property type="match status" value="1"/>
</dbReference>
<dbReference type="Proteomes" id="UP001223683">
    <property type="component" value="Chromosome"/>
</dbReference>
<evidence type="ECO:0000313" key="2">
    <source>
        <dbReference type="Proteomes" id="UP001223683"/>
    </source>
</evidence>
<dbReference type="EMBL" id="CP118390">
    <property type="protein sequence ID" value="WDU92272.1"/>
    <property type="molecule type" value="Genomic_DNA"/>
</dbReference>
<dbReference type="AlphaFoldDB" id="A0AAQ3H659"/>
<dbReference type="InterPro" id="IPR016032">
    <property type="entry name" value="Sig_transdc_resp-reg_C-effctor"/>
</dbReference>
<dbReference type="GO" id="GO:0003677">
    <property type="term" value="F:DNA binding"/>
    <property type="evidence" value="ECO:0007669"/>
    <property type="project" value="InterPro"/>
</dbReference>
<dbReference type="RefSeq" id="WP_012848188.1">
    <property type="nucleotide sequence ID" value="NC_013508.1"/>
</dbReference>
<dbReference type="GeneID" id="72528201"/>
<name>A0AAQ3H659_EDWPI</name>
<protein>
    <submittedName>
        <fullName evidence="1">Response regulator transcription factor</fullName>
    </submittedName>
</protein>
<proteinExistence type="predicted"/>
<accession>A0AAQ3H659</accession>